<dbReference type="Proteomes" id="UP000032180">
    <property type="component" value="Chromosome 8"/>
</dbReference>
<evidence type="ECO:0000259" key="6">
    <source>
        <dbReference type="Pfam" id="PF08100"/>
    </source>
</evidence>
<feature type="domain" description="O-methyltransferase dimerisation" evidence="6">
    <location>
        <begin position="21"/>
        <end position="115"/>
    </location>
</feature>
<reference evidence="7 8" key="1">
    <citation type="submission" date="2012-08" db="EMBL/GenBank/DDBJ databases">
        <title>Oryza genome evolution.</title>
        <authorList>
            <person name="Wing R.A."/>
        </authorList>
    </citation>
    <scope>NUCLEOTIDE SEQUENCE</scope>
</reference>
<dbReference type="InterPro" id="IPR012967">
    <property type="entry name" value="COMT_dimerisation"/>
</dbReference>
<dbReference type="GO" id="GO:0017096">
    <property type="term" value="F:acetylserotonin O-methyltransferase activity"/>
    <property type="evidence" value="ECO:0007669"/>
    <property type="project" value="EnsemblPlants"/>
</dbReference>
<dbReference type="Gramene" id="LPERR08G03470.1">
    <property type="protein sequence ID" value="LPERR08G03470.1"/>
    <property type="gene ID" value="LPERR08G03470"/>
</dbReference>
<keyword evidence="3" id="KW-0949">S-adenosyl-L-methionine</keyword>
<accession>A0A0D9X4L4</accession>
<evidence type="ECO:0000256" key="3">
    <source>
        <dbReference type="ARBA" id="ARBA00022691"/>
    </source>
</evidence>
<sequence>MGSTAADMAAAADEDACMYAMQLASSSILPMTLKNAIELGLLETLVNAGGGKKSLTPAEIADKLPSKANPAAADMVDRMLRLLSSYDVVRCEMEEGDDGKLLRRYAAAPVCKWLTPNEDGVSMAALALMNQDKVLMESWYYLKDAVLDGGIPFNKAYGMTAFEYHGTDARFNRVFNEGMKNHSIIITKKLLDIYTGFDSNSGVSTLVDVGGGIGATVHSIVSRHPQIKGINYDLPHVISEAPPFAGVEHVGGDMFASVPSGDAILMKWILHDWSDEHCARLLKNCYDALPANGKVIIVECVLPENTNATPKEQGVFHVDMIMLAHNPGGKERYEREFRELARGAGFTGFKPVYIYANAWVLEFTK</sequence>
<proteinExistence type="predicted"/>
<organism evidence="7 8">
    <name type="scientific">Leersia perrieri</name>
    <dbReference type="NCBI Taxonomy" id="77586"/>
    <lineage>
        <taxon>Eukaryota</taxon>
        <taxon>Viridiplantae</taxon>
        <taxon>Streptophyta</taxon>
        <taxon>Embryophyta</taxon>
        <taxon>Tracheophyta</taxon>
        <taxon>Spermatophyta</taxon>
        <taxon>Magnoliopsida</taxon>
        <taxon>Liliopsida</taxon>
        <taxon>Poales</taxon>
        <taxon>Poaceae</taxon>
        <taxon>BOP clade</taxon>
        <taxon>Oryzoideae</taxon>
        <taxon>Oryzeae</taxon>
        <taxon>Oryzinae</taxon>
        <taxon>Leersia</taxon>
    </lineage>
</organism>
<dbReference type="GO" id="GO:0032259">
    <property type="term" value="P:methylation"/>
    <property type="evidence" value="ECO:0007669"/>
    <property type="project" value="UniProtKB-KW"/>
</dbReference>
<dbReference type="PANTHER" id="PTHR11746">
    <property type="entry name" value="O-METHYLTRANSFERASE"/>
    <property type="match status" value="1"/>
</dbReference>
<dbReference type="PIRSF" id="PIRSF005739">
    <property type="entry name" value="O-mtase"/>
    <property type="match status" value="1"/>
</dbReference>
<dbReference type="InterPro" id="IPR016461">
    <property type="entry name" value="COMT-like"/>
</dbReference>
<dbReference type="Gene3D" id="1.10.10.10">
    <property type="entry name" value="Winged helix-like DNA-binding domain superfamily/Winged helix DNA-binding domain"/>
    <property type="match status" value="1"/>
</dbReference>
<dbReference type="SUPFAM" id="SSF53335">
    <property type="entry name" value="S-adenosyl-L-methionine-dependent methyltransferases"/>
    <property type="match status" value="1"/>
</dbReference>
<dbReference type="InterPro" id="IPR036388">
    <property type="entry name" value="WH-like_DNA-bd_sf"/>
</dbReference>
<evidence type="ECO:0000259" key="5">
    <source>
        <dbReference type="Pfam" id="PF00891"/>
    </source>
</evidence>
<feature type="active site" description="Proton acceptor" evidence="4">
    <location>
        <position position="271"/>
    </location>
</feature>
<dbReference type="FunFam" id="1.10.10.10:FF:000473">
    <property type="entry name" value="Caffeic acid O-methyltransferase"/>
    <property type="match status" value="1"/>
</dbReference>
<dbReference type="InterPro" id="IPR036390">
    <property type="entry name" value="WH_DNA-bd_sf"/>
</dbReference>
<evidence type="ECO:0000256" key="4">
    <source>
        <dbReference type="PIRSR" id="PIRSR005739-1"/>
    </source>
</evidence>
<dbReference type="STRING" id="77586.A0A0D9X4L4"/>
<dbReference type="GO" id="GO:0030187">
    <property type="term" value="P:melatonin biosynthetic process"/>
    <property type="evidence" value="ECO:0007669"/>
    <property type="project" value="EnsemblPlants"/>
</dbReference>
<dbReference type="Pfam" id="PF08100">
    <property type="entry name" value="Dimerisation"/>
    <property type="match status" value="1"/>
</dbReference>
<dbReference type="EnsemblPlants" id="LPERR08G03470.1">
    <property type="protein sequence ID" value="LPERR08G03470.1"/>
    <property type="gene ID" value="LPERR08G03470"/>
</dbReference>
<dbReference type="Gene3D" id="3.40.50.150">
    <property type="entry name" value="Vaccinia Virus protein VP39"/>
    <property type="match status" value="1"/>
</dbReference>
<keyword evidence="1" id="KW-0489">Methyltransferase</keyword>
<evidence type="ECO:0000256" key="1">
    <source>
        <dbReference type="ARBA" id="ARBA00022603"/>
    </source>
</evidence>
<feature type="domain" description="O-methyltransferase C-terminal" evidence="5">
    <location>
        <begin position="139"/>
        <end position="346"/>
    </location>
</feature>
<dbReference type="GO" id="GO:0009809">
    <property type="term" value="P:lignin biosynthetic process"/>
    <property type="evidence" value="ECO:0007669"/>
    <property type="project" value="EnsemblPlants"/>
</dbReference>
<reference evidence="7" key="3">
    <citation type="submission" date="2015-04" db="UniProtKB">
        <authorList>
            <consortium name="EnsemblPlants"/>
        </authorList>
    </citation>
    <scope>IDENTIFICATION</scope>
</reference>
<evidence type="ECO:0000313" key="8">
    <source>
        <dbReference type="Proteomes" id="UP000032180"/>
    </source>
</evidence>
<dbReference type="eggNOG" id="KOG3178">
    <property type="taxonomic scope" value="Eukaryota"/>
</dbReference>
<dbReference type="GO" id="GO:0046983">
    <property type="term" value="F:protein dimerization activity"/>
    <property type="evidence" value="ECO:0007669"/>
    <property type="project" value="InterPro"/>
</dbReference>
<keyword evidence="8" id="KW-1185">Reference proteome</keyword>
<dbReference type="InterPro" id="IPR029063">
    <property type="entry name" value="SAM-dependent_MTases_sf"/>
</dbReference>
<evidence type="ECO:0000256" key="2">
    <source>
        <dbReference type="ARBA" id="ARBA00022679"/>
    </source>
</evidence>
<dbReference type="GO" id="GO:0102822">
    <property type="term" value="F:flavone 3'-O-methyltransferase activity"/>
    <property type="evidence" value="ECO:0007669"/>
    <property type="project" value="EnsemblPlants"/>
</dbReference>
<dbReference type="PROSITE" id="PS51683">
    <property type="entry name" value="SAM_OMT_II"/>
    <property type="match status" value="1"/>
</dbReference>
<dbReference type="AlphaFoldDB" id="A0A0D9X4L4"/>
<dbReference type="HOGENOM" id="CLU_005533_12_1_1"/>
<dbReference type="GO" id="GO:0051555">
    <property type="term" value="P:flavonol biosynthetic process"/>
    <property type="evidence" value="ECO:0007669"/>
    <property type="project" value="EnsemblPlants"/>
</dbReference>
<evidence type="ECO:0000313" key="7">
    <source>
        <dbReference type="EnsemblPlants" id="LPERR08G03470.1"/>
    </source>
</evidence>
<keyword evidence="2" id="KW-0808">Transferase</keyword>
<dbReference type="SUPFAM" id="SSF46785">
    <property type="entry name" value="Winged helix' DNA-binding domain"/>
    <property type="match status" value="1"/>
</dbReference>
<reference evidence="8" key="2">
    <citation type="submission" date="2013-12" db="EMBL/GenBank/DDBJ databases">
        <authorList>
            <person name="Yu Y."/>
            <person name="Lee S."/>
            <person name="de Baynast K."/>
            <person name="Wissotski M."/>
            <person name="Liu L."/>
            <person name="Talag J."/>
            <person name="Goicoechea J."/>
            <person name="Angelova A."/>
            <person name="Jetty R."/>
            <person name="Kudrna D."/>
            <person name="Golser W."/>
            <person name="Rivera L."/>
            <person name="Zhang J."/>
            <person name="Wing R."/>
        </authorList>
    </citation>
    <scope>NUCLEOTIDE SEQUENCE</scope>
</reference>
<protein>
    <submittedName>
        <fullName evidence="7">Uncharacterized protein</fullName>
    </submittedName>
</protein>
<dbReference type="Pfam" id="PF00891">
    <property type="entry name" value="Methyltransf_2"/>
    <property type="match status" value="1"/>
</dbReference>
<name>A0A0D9X4L4_9ORYZ</name>
<dbReference type="InterPro" id="IPR001077">
    <property type="entry name" value="COMT_C"/>
</dbReference>
<dbReference type="FunFam" id="3.40.50.150:FF:000061">
    <property type="entry name" value="Caffeic acid O-methyltransferase"/>
    <property type="match status" value="1"/>
</dbReference>